<protein>
    <recommendedName>
        <fullName evidence="2">DNA-directed DNA polymerase</fullName>
        <ecNumber evidence="2">2.7.7.7</ecNumber>
    </recommendedName>
</protein>
<dbReference type="SUPFAM" id="SSF56672">
    <property type="entry name" value="DNA/RNA polymerases"/>
    <property type="match status" value="1"/>
</dbReference>
<comment type="catalytic activity">
    <reaction evidence="8">
        <text>DNA(n) + a 2'-deoxyribonucleoside 5'-triphosphate = DNA(n+1) + diphosphate</text>
        <dbReference type="Rhea" id="RHEA:22508"/>
        <dbReference type="Rhea" id="RHEA-COMP:17339"/>
        <dbReference type="Rhea" id="RHEA-COMP:17340"/>
        <dbReference type="ChEBI" id="CHEBI:33019"/>
        <dbReference type="ChEBI" id="CHEBI:61560"/>
        <dbReference type="ChEBI" id="CHEBI:173112"/>
        <dbReference type="EC" id="2.7.7.7"/>
    </reaction>
</comment>
<dbReference type="GO" id="GO:0003887">
    <property type="term" value="F:DNA-directed DNA polymerase activity"/>
    <property type="evidence" value="ECO:0007669"/>
    <property type="project" value="UniProtKB-KW"/>
</dbReference>
<dbReference type="GO" id="GO:0006260">
    <property type="term" value="P:DNA replication"/>
    <property type="evidence" value="ECO:0007669"/>
    <property type="project" value="UniProtKB-KW"/>
</dbReference>
<gene>
    <name evidence="10" type="ORF">S12H4_55199</name>
</gene>
<dbReference type="Gene3D" id="1.10.287.690">
    <property type="entry name" value="Helix hairpin bin"/>
    <property type="match status" value="1"/>
</dbReference>
<dbReference type="InterPro" id="IPR004868">
    <property type="entry name" value="DNA-dir_DNA_pol_B_mt/vir"/>
</dbReference>
<sequence length="224" mass="26257">QQGTNYQQAVDLERASYRGGRTECFFLGDLTDGDYYVLDVNSLYPAVMVDIQYPRKYKKIVHEPILRDLRYALRNHSVIARVLVETIEPVYAVKQARTVFPIGRFMVTLCTPELKYALEHNDIIEVESMVVYEQAPLFTRFINRIYKLRQQFKAAGNESYQVLCKYLLNSLYGKFGQKADIWNKIGQAPDELDRVEVVYYPETNTRGLLRYLLGEVWELVRFEE</sequence>
<evidence type="ECO:0000256" key="4">
    <source>
        <dbReference type="ARBA" id="ARBA00022695"/>
    </source>
</evidence>
<accession>X1UR57</accession>
<evidence type="ECO:0000256" key="1">
    <source>
        <dbReference type="ARBA" id="ARBA00005755"/>
    </source>
</evidence>
<evidence type="ECO:0000256" key="7">
    <source>
        <dbReference type="ARBA" id="ARBA00023125"/>
    </source>
</evidence>
<feature type="non-terminal residue" evidence="10">
    <location>
        <position position="224"/>
    </location>
</feature>
<evidence type="ECO:0000256" key="5">
    <source>
        <dbReference type="ARBA" id="ARBA00022705"/>
    </source>
</evidence>
<dbReference type="InterPro" id="IPR043502">
    <property type="entry name" value="DNA/RNA_pol_sf"/>
</dbReference>
<dbReference type="EMBL" id="BARW01035385">
    <property type="protein sequence ID" value="GAJ19963.1"/>
    <property type="molecule type" value="Genomic_DNA"/>
</dbReference>
<comment type="similarity">
    <text evidence="1">Belongs to the DNA polymerase type-B family.</text>
</comment>
<organism evidence="10">
    <name type="scientific">marine sediment metagenome</name>
    <dbReference type="NCBI Taxonomy" id="412755"/>
    <lineage>
        <taxon>unclassified sequences</taxon>
        <taxon>metagenomes</taxon>
        <taxon>ecological metagenomes</taxon>
    </lineage>
</organism>
<dbReference type="GO" id="GO:0000166">
    <property type="term" value="F:nucleotide binding"/>
    <property type="evidence" value="ECO:0007669"/>
    <property type="project" value="InterPro"/>
</dbReference>
<dbReference type="Pfam" id="PF03175">
    <property type="entry name" value="DNA_pol_B_2"/>
    <property type="match status" value="1"/>
</dbReference>
<comment type="caution">
    <text evidence="10">The sequence shown here is derived from an EMBL/GenBank/DDBJ whole genome shotgun (WGS) entry which is preliminary data.</text>
</comment>
<evidence type="ECO:0000259" key="9">
    <source>
        <dbReference type="Pfam" id="PF03175"/>
    </source>
</evidence>
<keyword evidence="7" id="KW-0238">DNA-binding</keyword>
<dbReference type="EC" id="2.7.7.7" evidence="2"/>
<evidence type="ECO:0000256" key="6">
    <source>
        <dbReference type="ARBA" id="ARBA00022932"/>
    </source>
</evidence>
<name>X1UR57_9ZZZZ</name>
<keyword evidence="3" id="KW-0808">Transferase</keyword>
<dbReference type="AlphaFoldDB" id="X1UR57"/>
<evidence type="ECO:0000256" key="3">
    <source>
        <dbReference type="ARBA" id="ARBA00022679"/>
    </source>
</evidence>
<reference evidence="10" key="1">
    <citation type="journal article" date="2014" name="Front. Microbiol.">
        <title>High frequency of phylogenetically diverse reductive dehalogenase-homologous genes in deep subseafloor sedimentary metagenomes.</title>
        <authorList>
            <person name="Kawai M."/>
            <person name="Futagami T."/>
            <person name="Toyoda A."/>
            <person name="Takaki Y."/>
            <person name="Nishi S."/>
            <person name="Hori S."/>
            <person name="Arai W."/>
            <person name="Tsubouchi T."/>
            <person name="Morono Y."/>
            <person name="Uchiyama I."/>
            <person name="Ito T."/>
            <person name="Fujiyama A."/>
            <person name="Inagaki F."/>
            <person name="Takami H."/>
        </authorList>
    </citation>
    <scope>NUCLEOTIDE SEQUENCE</scope>
    <source>
        <strain evidence="10">Expedition CK06-06</strain>
    </source>
</reference>
<evidence type="ECO:0000313" key="10">
    <source>
        <dbReference type="EMBL" id="GAJ19963.1"/>
    </source>
</evidence>
<evidence type="ECO:0000256" key="2">
    <source>
        <dbReference type="ARBA" id="ARBA00012417"/>
    </source>
</evidence>
<feature type="non-terminal residue" evidence="10">
    <location>
        <position position="1"/>
    </location>
</feature>
<keyword evidence="6" id="KW-0239">DNA-directed DNA polymerase</keyword>
<keyword evidence="5" id="KW-0235">DNA replication</keyword>
<evidence type="ECO:0000256" key="8">
    <source>
        <dbReference type="ARBA" id="ARBA00049244"/>
    </source>
</evidence>
<dbReference type="GO" id="GO:0003677">
    <property type="term" value="F:DNA binding"/>
    <property type="evidence" value="ECO:0007669"/>
    <property type="project" value="UniProtKB-KW"/>
</dbReference>
<keyword evidence="4" id="KW-0548">Nucleotidyltransferase</keyword>
<proteinExistence type="inferred from homology"/>
<feature type="domain" description="DNA-directed DNA polymerase family B mitochondria/virus" evidence="9">
    <location>
        <begin position="14"/>
        <end position="180"/>
    </location>
</feature>